<feature type="transmembrane region" description="Helical" evidence="1">
    <location>
        <begin position="85"/>
        <end position="107"/>
    </location>
</feature>
<sequence>MKTETLSPSQLAVRAAESAQASAAAANKVAESVHAAVIEQAEWRGYVRGFMEKQTELNANFQLFLTNHLPHLQRDFGEVKGMMRVIMWAMGAIVTLIVVSGIVTPIWF</sequence>
<evidence type="ECO:0000256" key="1">
    <source>
        <dbReference type="SAM" id="Phobius"/>
    </source>
</evidence>
<evidence type="ECO:0000313" key="2">
    <source>
        <dbReference type="EMBL" id="KKM15151.1"/>
    </source>
</evidence>
<proteinExistence type="predicted"/>
<keyword evidence="1" id="KW-1133">Transmembrane helix</keyword>
<keyword evidence="1" id="KW-0812">Transmembrane</keyword>
<dbReference type="EMBL" id="LAZR01014974">
    <property type="protein sequence ID" value="KKM15151.1"/>
    <property type="molecule type" value="Genomic_DNA"/>
</dbReference>
<protein>
    <submittedName>
        <fullName evidence="2">Uncharacterized protein</fullName>
    </submittedName>
</protein>
<name>A0A0F9HIB1_9ZZZZ</name>
<accession>A0A0F9HIB1</accession>
<organism evidence="2">
    <name type="scientific">marine sediment metagenome</name>
    <dbReference type="NCBI Taxonomy" id="412755"/>
    <lineage>
        <taxon>unclassified sequences</taxon>
        <taxon>metagenomes</taxon>
        <taxon>ecological metagenomes</taxon>
    </lineage>
</organism>
<gene>
    <name evidence="2" type="ORF">LCGC14_1698940</name>
</gene>
<comment type="caution">
    <text evidence="2">The sequence shown here is derived from an EMBL/GenBank/DDBJ whole genome shotgun (WGS) entry which is preliminary data.</text>
</comment>
<keyword evidence="1" id="KW-0472">Membrane</keyword>
<reference evidence="2" key="1">
    <citation type="journal article" date="2015" name="Nature">
        <title>Complex archaea that bridge the gap between prokaryotes and eukaryotes.</title>
        <authorList>
            <person name="Spang A."/>
            <person name="Saw J.H."/>
            <person name="Jorgensen S.L."/>
            <person name="Zaremba-Niedzwiedzka K."/>
            <person name="Martijn J."/>
            <person name="Lind A.E."/>
            <person name="van Eijk R."/>
            <person name="Schleper C."/>
            <person name="Guy L."/>
            <person name="Ettema T.J."/>
        </authorList>
    </citation>
    <scope>NUCLEOTIDE SEQUENCE</scope>
</reference>
<dbReference type="AlphaFoldDB" id="A0A0F9HIB1"/>